<evidence type="ECO:0000259" key="4">
    <source>
        <dbReference type="PROSITE" id="PS50059"/>
    </source>
</evidence>
<dbReference type="PANTHER" id="PTHR46512:SF1">
    <property type="entry name" value="PEPTIDYLPROLYL ISOMERASE"/>
    <property type="match status" value="1"/>
</dbReference>
<evidence type="ECO:0000313" key="5">
    <source>
        <dbReference type="EMBL" id="CAK0877314.1"/>
    </source>
</evidence>
<reference evidence="5" key="1">
    <citation type="submission" date="2023-10" db="EMBL/GenBank/DDBJ databases">
        <authorList>
            <person name="Chen Y."/>
            <person name="Shah S."/>
            <person name="Dougan E. K."/>
            <person name="Thang M."/>
            <person name="Chan C."/>
        </authorList>
    </citation>
    <scope>NUCLEOTIDE SEQUENCE [LARGE SCALE GENOMIC DNA]</scope>
</reference>
<feature type="domain" description="PPIase FKBP-type" evidence="4">
    <location>
        <begin position="15"/>
        <end position="46"/>
    </location>
</feature>
<gene>
    <name evidence="5" type="ORF">PCOR1329_LOCUS61418</name>
</gene>
<dbReference type="InterPro" id="IPR050754">
    <property type="entry name" value="FKBP4/5/8-like"/>
</dbReference>
<comment type="caution">
    <text evidence="5">The sequence shown here is derived from an EMBL/GenBank/DDBJ whole genome shotgun (WGS) entry which is preliminary data.</text>
</comment>
<protein>
    <recommendedName>
        <fullName evidence="3">peptidylprolyl isomerase</fullName>
        <ecNumber evidence="3">5.2.1.8</ecNumber>
    </recommendedName>
</protein>
<organism evidence="5 6">
    <name type="scientific">Prorocentrum cordatum</name>
    <dbReference type="NCBI Taxonomy" id="2364126"/>
    <lineage>
        <taxon>Eukaryota</taxon>
        <taxon>Sar</taxon>
        <taxon>Alveolata</taxon>
        <taxon>Dinophyceae</taxon>
        <taxon>Prorocentrales</taxon>
        <taxon>Prorocentraceae</taxon>
        <taxon>Prorocentrum</taxon>
    </lineage>
</organism>
<dbReference type="SUPFAM" id="SSF54534">
    <property type="entry name" value="FKBP-like"/>
    <property type="match status" value="2"/>
</dbReference>
<sequence>MRVPLHTARGGWRALAPEFAYGEQGAPPKVPGDATLVYDITLLDWRSGADIFGDGGAIRSTLQAGMGLHMPVQGSAVLCSLKVSTAGGEVLDDQDVMEYTLGSGELGPLSRTVDTVLQDMRTGGKVRLELSGQYAWGDGTYLVELGLKEVVQVEDISPAGDGSLRKKRVLRGRGDDPPRDCDLVTLTVEAATTHVPSGRGELSFRIGDGDVADGFELVAARMLPGCGVGDSGTRDDWGSVMTSSMLQDGKTMVGNGLWRAGYVRDCGTLLQEGGTQSEVLAGADTGSKPTPCLMLYIGDQAPRRTRLPDGAYNDKPETEPVTTATTALRMACAGVFCADDIFARAAQEPATLPAFFLKAEFAKDVIRTKGAINYDTAITTLLIANAGAEAIRM</sequence>
<evidence type="ECO:0000256" key="2">
    <source>
        <dbReference type="ARBA" id="ARBA00022803"/>
    </source>
</evidence>
<accession>A0ABN9VY46</accession>
<keyword evidence="1" id="KW-0677">Repeat</keyword>
<dbReference type="Proteomes" id="UP001189429">
    <property type="component" value="Unassembled WGS sequence"/>
</dbReference>
<comment type="catalytic activity">
    <reaction evidence="3">
        <text>[protein]-peptidylproline (omega=180) = [protein]-peptidylproline (omega=0)</text>
        <dbReference type="Rhea" id="RHEA:16237"/>
        <dbReference type="Rhea" id="RHEA-COMP:10747"/>
        <dbReference type="Rhea" id="RHEA-COMP:10748"/>
        <dbReference type="ChEBI" id="CHEBI:83833"/>
        <dbReference type="ChEBI" id="CHEBI:83834"/>
        <dbReference type="EC" id="5.2.1.8"/>
    </reaction>
</comment>
<evidence type="ECO:0000313" key="6">
    <source>
        <dbReference type="Proteomes" id="UP001189429"/>
    </source>
</evidence>
<dbReference type="PANTHER" id="PTHR46512">
    <property type="entry name" value="PEPTIDYLPROLYL ISOMERASE"/>
    <property type="match status" value="1"/>
</dbReference>
<evidence type="ECO:0000256" key="3">
    <source>
        <dbReference type="PROSITE-ProRule" id="PRU00277"/>
    </source>
</evidence>
<dbReference type="EMBL" id="CAUYUJ010017726">
    <property type="protein sequence ID" value="CAK0877314.1"/>
    <property type="molecule type" value="Genomic_DNA"/>
</dbReference>
<dbReference type="InterPro" id="IPR046357">
    <property type="entry name" value="PPIase_dom_sf"/>
</dbReference>
<dbReference type="PROSITE" id="PS50059">
    <property type="entry name" value="FKBP_PPIASE"/>
    <property type="match status" value="1"/>
</dbReference>
<dbReference type="InterPro" id="IPR001179">
    <property type="entry name" value="PPIase_FKBP_dom"/>
</dbReference>
<evidence type="ECO:0000256" key="1">
    <source>
        <dbReference type="ARBA" id="ARBA00022737"/>
    </source>
</evidence>
<proteinExistence type="predicted"/>
<keyword evidence="2" id="KW-0802">TPR repeat</keyword>
<keyword evidence="6" id="KW-1185">Reference proteome</keyword>
<dbReference type="Gene3D" id="3.10.50.40">
    <property type="match status" value="2"/>
</dbReference>
<keyword evidence="3" id="KW-0413">Isomerase</keyword>
<keyword evidence="3" id="KW-0697">Rotamase</keyword>
<dbReference type="EC" id="5.2.1.8" evidence="3"/>
<name>A0ABN9VY46_9DINO</name>